<dbReference type="PROSITE" id="PS51450">
    <property type="entry name" value="LRR"/>
    <property type="match status" value="1"/>
</dbReference>
<dbReference type="SUPFAM" id="SSF52047">
    <property type="entry name" value="RNI-like"/>
    <property type="match status" value="1"/>
</dbReference>
<dbReference type="Pfam" id="PF03982">
    <property type="entry name" value="DAGAT"/>
    <property type="match status" value="1"/>
</dbReference>
<keyword evidence="4" id="KW-0433">Leucine-rich repeat</keyword>
<dbReference type="InterPro" id="IPR007111">
    <property type="entry name" value="NACHT_NTPase"/>
</dbReference>
<dbReference type="EMBL" id="JAUCMX010000017">
    <property type="protein sequence ID" value="KAK3518920.1"/>
    <property type="molecule type" value="Genomic_DNA"/>
</dbReference>
<dbReference type="InterPro" id="IPR051261">
    <property type="entry name" value="NLR"/>
</dbReference>
<dbReference type="InterPro" id="IPR041075">
    <property type="entry name" value="NOD1/2_WH"/>
</dbReference>
<dbReference type="InterPro" id="IPR007130">
    <property type="entry name" value="DAGAT"/>
</dbReference>
<reference evidence="11" key="1">
    <citation type="submission" date="2023-06" db="EMBL/GenBank/DDBJ databases">
        <title>Male Hemibagrus guttatus genome.</title>
        <authorList>
            <person name="Bian C."/>
        </authorList>
    </citation>
    <scope>NUCLEOTIDE SEQUENCE</scope>
    <source>
        <strain evidence="11">Male_cb2023</strain>
        <tissue evidence="11">Muscle</tissue>
    </source>
</reference>
<dbReference type="Pfam" id="PF13516">
    <property type="entry name" value="LRR_6"/>
    <property type="match status" value="3"/>
</dbReference>
<evidence type="ECO:0000256" key="2">
    <source>
        <dbReference type="ARBA" id="ARBA00005420"/>
    </source>
</evidence>
<dbReference type="CDD" id="cd07987">
    <property type="entry name" value="LPLAT_MGAT-like"/>
    <property type="match status" value="1"/>
</dbReference>
<evidence type="ECO:0000259" key="10">
    <source>
        <dbReference type="PROSITE" id="PS50837"/>
    </source>
</evidence>
<dbReference type="GO" id="GO:0005737">
    <property type="term" value="C:cytoplasm"/>
    <property type="evidence" value="ECO:0007669"/>
    <property type="project" value="UniProtKB-SubCell"/>
</dbReference>
<evidence type="ECO:0000313" key="12">
    <source>
        <dbReference type="Proteomes" id="UP001274896"/>
    </source>
</evidence>
<dbReference type="FunFam" id="3.40.50.300:FF:000210">
    <property type="entry name" value="Si:dkey-16p6.1"/>
    <property type="match status" value="1"/>
</dbReference>
<proteinExistence type="inferred from homology"/>
<evidence type="ECO:0000256" key="5">
    <source>
        <dbReference type="ARBA" id="ARBA00022679"/>
    </source>
</evidence>
<dbReference type="InterPro" id="IPR032675">
    <property type="entry name" value="LRR_dom_sf"/>
</dbReference>
<evidence type="ECO:0000256" key="4">
    <source>
        <dbReference type="ARBA" id="ARBA00022614"/>
    </source>
</evidence>
<dbReference type="Pfam" id="PF05729">
    <property type="entry name" value="NACHT"/>
    <property type="match status" value="1"/>
</dbReference>
<evidence type="ECO:0000256" key="3">
    <source>
        <dbReference type="ARBA" id="ARBA00022490"/>
    </source>
</evidence>
<sequence length="988" mass="111939">MVLTKGVAGIGKTVSVQKFILDWAEGKANQDVTFMFPLPFRELNLMKEKKFSLMKLLHDFFPEIKELRLIDCSAYKVMFIFDGLDECRLPLNFQKNERLCDVTDSASVDVLLTNLIKGNLLPSALLWITSRPGAANQIPPECVDQVTEVRGFSDLQKEEYFRKRISDQRLTNKIIRHMKSSRSLYIMCHIPVFCWISATVLEQMLGEAVSGESPKTLTQMFTHFLIFQIKHKDQKYHEQCDPDPQQIRESILALGKLAFHQLEKGNLIFYEQDLRECGIDVREVSVYSGVCTQIFREEFGLHLGKVFSFVHLSVQEFLAALYVFLCFVLKNRNLLKDQNTGMLPLLRKQPMSAFLKSAVDKALQSENGHLDLFLRFLLGLSLESNQMLLRDLLPQTGSSSHSKEETVKYIKEKIKKNPFPEKSINLFQCLNELNDYSLEQEVQTYLNRGGNSRLSGARLSPAQWSALVFLMLNSEHELDEFDLRKFDRSEECLLKLLLVVKASKKALLFGCNLTEESCRALSSVLTSNSSSLRELDLSNNKLHDSGVKLLSAGLQNPHCTLEILRLCECNLTEESCRALSSVLSSNSNLKELDLSVNNLQDSGVKLLSTGLQNPQCTLEILRLYQCNINSEGCTALASALKTNSSSHLRELNVSRNNPGESGVKLLTDLLKDPHCKLETLQENETQCCLAAFVLLSVSDWWILAALYAGWLYLDKDTPTSGGRRSQWVRNWTMWKYFKDYFPISLVKTVDLDPKCNYLFGFHPHGVLVAGAFGNFCTEASQFSKMFPGLTPYLLMLPFWFRVPFFRDYIMCGGLVSSEKTSMSYLLSRPGGGAAAVVAVGGAPESLEARPGALTLQLLQRKGFIKLALKHGAGLVPVFSFGENELFDQMENPIGSALRRLQDRLQRIMGVAMPLFHARGVFQYSFGLLPYRKPIHTVVGRPIRVDLNPCPTKEDIESLHQRYMEGLTQLFEENKQKYGIDKDKHLRFI</sequence>
<keyword evidence="12" id="KW-1185">Reference proteome</keyword>
<comment type="caution">
    <text evidence="11">The sequence shown here is derived from an EMBL/GenBank/DDBJ whole genome shotgun (WGS) entry which is preliminary data.</text>
</comment>
<comment type="subcellular location">
    <subcellularLocation>
        <location evidence="1">Cytoplasm</location>
    </subcellularLocation>
</comment>
<dbReference type="GO" id="GO:0008374">
    <property type="term" value="F:O-acyltransferase activity"/>
    <property type="evidence" value="ECO:0007669"/>
    <property type="project" value="InterPro"/>
</dbReference>
<dbReference type="InterPro" id="IPR027417">
    <property type="entry name" value="P-loop_NTPase"/>
</dbReference>
<dbReference type="PROSITE" id="PS50837">
    <property type="entry name" value="NACHT"/>
    <property type="match status" value="1"/>
</dbReference>
<comment type="similarity">
    <text evidence="2">Belongs to the diacylglycerol acyltransferase family.</text>
</comment>
<keyword evidence="9" id="KW-0012">Acyltransferase</keyword>
<dbReference type="Pfam" id="PF17779">
    <property type="entry name" value="WHD_NOD2"/>
    <property type="match status" value="1"/>
</dbReference>
<keyword evidence="7" id="KW-0547">Nucleotide-binding</keyword>
<dbReference type="InterPro" id="IPR001611">
    <property type="entry name" value="Leu-rich_rpt"/>
</dbReference>
<feature type="domain" description="NACHT" evidence="10">
    <location>
        <begin position="1"/>
        <end position="134"/>
    </location>
</feature>
<dbReference type="Proteomes" id="UP001274896">
    <property type="component" value="Unassembled WGS sequence"/>
</dbReference>
<evidence type="ECO:0000256" key="8">
    <source>
        <dbReference type="ARBA" id="ARBA00022840"/>
    </source>
</evidence>
<dbReference type="Gene3D" id="3.80.10.10">
    <property type="entry name" value="Ribonuclease Inhibitor"/>
    <property type="match status" value="1"/>
</dbReference>
<keyword evidence="3" id="KW-0963">Cytoplasm</keyword>
<keyword evidence="5" id="KW-0808">Transferase</keyword>
<dbReference type="SMART" id="SM00368">
    <property type="entry name" value="LRR_RI"/>
    <property type="match status" value="6"/>
</dbReference>
<gene>
    <name evidence="11" type="ORF">QTP70_014913</name>
</gene>
<evidence type="ECO:0000313" key="11">
    <source>
        <dbReference type="EMBL" id="KAK3518920.1"/>
    </source>
</evidence>
<accession>A0AAE0USR6</accession>
<organism evidence="11 12">
    <name type="scientific">Hemibagrus guttatus</name>
    <dbReference type="NCBI Taxonomy" id="175788"/>
    <lineage>
        <taxon>Eukaryota</taxon>
        <taxon>Metazoa</taxon>
        <taxon>Chordata</taxon>
        <taxon>Craniata</taxon>
        <taxon>Vertebrata</taxon>
        <taxon>Euteleostomi</taxon>
        <taxon>Actinopterygii</taxon>
        <taxon>Neopterygii</taxon>
        <taxon>Teleostei</taxon>
        <taxon>Ostariophysi</taxon>
        <taxon>Siluriformes</taxon>
        <taxon>Bagridae</taxon>
        <taxon>Hemibagrus</taxon>
    </lineage>
</organism>
<name>A0AAE0USR6_9TELE</name>
<dbReference type="GO" id="GO:0005524">
    <property type="term" value="F:ATP binding"/>
    <property type="evidence" value="ECO:0007669"/>
    <property type="project" value="UniProtKB-KW"/>
</dbReference>
<evidence type="ECO:0000256" key="7">
    <source>
        <dbReference type="ARBA" id="ARBA00022741"/>
    </source>
</evidence>
<keyword evidence="6" id="KW-0677">Repeat</keyword>
<evidence type="ECO:0000256" key="9">
    <source>
        <dbReference type="ARBA" id="ARBA00023315"/>
    </source>
</evidence>
<dbReference type="Gene3D" id="3.40.50.300">
    <property type="entry name" value="P-loop containing nucleotide triphosphate hydrolases"/>
    <property type="match status" value="1"/>
</dbReference>
<dbReference type="PANTHER" id="PTHR24106">
    <property type="entry name" value="NACHT, LRR AND CARD DOMAINS-CONTAINING"/>
    <property type="match status" value="1"/>
</dbReference>
<dbReference type="AlphaFoldDB" id="A0AAE0USR6"/>
<protein>
    <recommendedName>
        <fullName evidence="10">NACHT domain-containing protein</fullName>
    </recommendedName>
</protein>
<keyword evidence="8" id="KW-0067">ATP-binding</keyword>
<evidence type="ECO:0000256" key="6">
    <source>
        <dbReference type="ARBA" id="ARBA00022737"/>
    </source>
</evidence>
<dbReference type="InterPro" id="IPR041267">
    <property type="entry name" value="NLRP_HD2"/>
</dbReference>
<evidence type="ECO:0000256" key="1">
    <source>
        <dbReference type="ARBA" id="ARBA00004496"/>
    </source>
</evidence>
<dbReference type="Pfam" id="PF17776">
    <property type="entry name" value="NLRC4_HD2"/>
    <property type="match status" value="1"/>
</dbReference>